<dbReference type="Proteomes" id="UP000539075">
    <property type="component" value="Unassembled WGS sequence"/>
</dbReference>
<evidence type="ECO:0000313" key="3">
    <source>
        <dbReference type="EMBL" id="MBB5142568.1"/>
    </source>
</evidence>
<feature type="signal peptide" evidence="2">
    <location>
        <begin position="1"/>
        <end position="34"/>
    </location>
</feature>
<evidence type="ECO:0000256" key="2">
    <source>
        <dbReference type="SAM" id="SignalP"/>
    </source>
</evidence>
<accession>A0A7W8BZ06</accession>
<comment type="caution">
    <text evidence="3">The sequence shown here is derived from an EMBL/GenBank/DDBJ whole genome shotgun (WGS) entry which is preliminary data.</text>
</comment>
<keyword evidence="2" id="KW-0732">Signal</keyword>
<feature type="region of interest" description="Disordered" evidence="1">
    <location>
        <begin position="158"/>
        <end position="265"/>
    </location>
</feature>
<gene>
    <name evidence="3" type="ORF">HNQ38_000647</name>
</gene>
<name>A0A7W8BZ06_9BACT</name>
<dbReference type="Pfam" id="PF13103">
    <property type="entry name" value="TonB_2"/>
    <property type="match status" value="2"/>
</dbReference>
<evidence type="ECO:0008006" key="5">
    <source>
        <dbReference type="Google" id="ProtNLM"/>
    </source>
</evidence>
<feature type="compositionally biased region" description="Basic and acidic residues" evidence="1">
    <location>
        <begin position="236"/>
        <end position="254"/>
    </location>
</feature>
<feature type="region of interest" description="Disordered" evidence="1">
    <location>
        <begin position="284"/>
        <end position="305"/>
    </location>
</feature>
<dbReference type="EMBL" id="JACHGO010000002">
    <property type="protein sequence ID" value="MBB5142568.1"/>
    <property type="molecule type" value="Genomic_DNA"/>
</dbReference>
<protein>
    <recommendedName>
        <fullName evidence="5">TonB family protein</fullName>
    </recommendedName>
</protein>
<reference evidence="3 4" key="1">
    <citation type="submission" date="2020-08" db="EMBL/GenBank/DDBJ databases">
        <title>Genomic Encyclopedia of Type Strains, Phase IV (KMG-IV): sequencing the most valuable type-strain genomes for metagenomic binning, comparative biology and taxonomic classification.</title>
        <authorList>
            <person name="Goeker M."/>
        </authorList>
    </citation>
    <scope>NUCLEOTIDE SEQUENCE [LARGE SCALE GENOMIC DNA]</scope>
    <source>
        <strain evidence="3 4">DSM 11275</strain>
    </source>
</reference>
<dbReference type="AlphaFoldDB" id="A0A7W8BZ06"/>
<sequence>MPSPQRTSLFSTFRSVFLFLAAVTLCFTATGARAAAMATADAAGGYAGKMLDKVVDIWAPPPALKGDFQVQLKVGVDGKGKVQSCTPVHPSGMEALDSSACGAVRQIDNFGKTPHEKPLEVHLSFWTGTPRGKARNQIPDDVESLRLEERARIKAEAAMSDNLAAGAEERARQRAEETAKATGKEMPGIKPTVVAPAHPGQEQATSNGKKKPEKIPQAVGRGQDSSPAKVSLGGSKTEKKQGKNADEEAKKGAAEVKAPPLTIAPSPLPVVAGVEQKTPVGNGPAVATGSSTPVPVAKQAARPDKTDTVFGSETKAQYRYGKKYSKYFSGVVRQLTESIIIPVETPPGTYYPTVRLQVNPKTGVIDDVAFVQKSGDKMLDAFVRKGIRKVGSIPLPPEGLDTTLDITLTLVRR</sequence>
<proteinExistence type="predicted"/>
<evidence type="ECO:0000256" key="1">
    <source>
        <dbReference type="SAM" id="MobiDB-lite"/>
    </source>
</evidence>
<keyword evidence="4" id="KW-1185">Reference proteome</keyword>
<feature type="chain" id="PRO_5031316846" description="TonB family protein" evidence="2">
    <location>
        <begin position="35"/>
        <end position="413"/>
    </location>
</feature>
<dbReference type="SUPFAM" id="SSF74653">
    <property type="entry name" value="TolA/TonB C-terminal domain"/>
    <property type="match status" value="2"/>
</dbReference>
<dbReference type="Gene3D" id="3.30.1150.10">
    <property type="match status" value="2"/>
</dbReference>
<organism evidence="3 4">
    <name type="scientific">Desulfovibrio intestinalis</name>
    <dbReference type="NCBI Taxonomy" id="58621"/>
    <lineage>
        <taxon>Bacteria</taxon>
        <taxon>Pseudomonadati</taxon>
        <taxon>Thermodesulfobacteriota</taxon>
        <taxon>Desulfovibrionia</taxon>
        <taxon>Desulfovibrionales</taxon>
        <taxon>Desulfovibrionaceae</taxon>
        <taxon>Desulfovibrio</taxon>
    </lineage>
</organism>
<feature type="compositionally biased region" description="Basic and acidic residues" evidence="1">
    <location>
        <begin position="167"/>
        <end position="183"/>
    </location>
</feature>
<evidence type="ECO:0000313" key="4">
    <source>
        <dbReference type="Proteomes" id="UP000539075"/>
    </source>
</evidence>
<dbReference type="RefSeq" id="WP_183717965.1">
    <property type="nucleotide sequence ID" value="NZ_JACHGO010000002.1"/>
</dbReference>